<protein>
    <submittedName>
        <fullName evidence="2">Uncharacterized protein</fullName>
    </submittedName>
</protein>
<dbReference type="EMBL" id="JARPRR010000037">
    <property type="protein sequence ID" value="MDG0956251.1"/>
    <property type="molecule type" value="Genomic_DNA"/>
</dbReference>
<organism evidence="2 3">
    <name type="scientific">Bacillus paranthracis</name>
    <dbReference type="NCBI Taxonomy" id="2026186"/>
    <lineage>
        <taxon>Bacteria</taxon>
        <taxon>Bacillati</taxon>
        <taxon>Bacillota</taxon>
        <taxon>Bacilli</taxon>
        <taxon>Bacillales</taxon>
        <taxon>Bacillaceae</taxon>
        <taxon>Bacillus</taxon>
        <taxon>Bacillus cereus group</taxon>
    </lineage>
</organism>
<evidence type="ECO:0000313" key="2">
    <source>
        <dbReference type="EMBL" id="MDG0956251.1"/>
    </source>
</evidence>
<accession>A0AAJ1NF84</accession>
<evidence type="ECO:0000256" key="1">
    <source>
        <dbReference type="SAM" id="Phobius"/>
    </source>
</evidence>
<comment type="caution">
    <text evidence="2">The sequence shown here is derived from an EMBL/GenBank/DDBJ whole genome shotgun (WGS) entry which is preliminary data.</text>
</comment>
<keyword evidence="1" id="KW-0812">Transmembrane</keyword>
<evidence type="ECO:0000313" key="3">
    <source>
        <dbReference type="Proteomes" id="UP001216801"/>
    </source>
</evidence>
<sequence length="77" mass="8496">MNEVFKDAQSSDGTIKNYIDDQLYNRIVNAFEPVIFSLKAMSYPIASVLALCGCLFIMVDSQERGFSVISRAGIGIL</sequence>
<dbReference type="Proteomes" id="UP001216801">
    <property type="component" value="Unassembled WGS sequence"/>
</dbReference>
<keyword evidence="1" id="KW-0472">Membrane</keyword>
<feature type="transmembrane region" description="Helical" evidence="1">
    <location>
        <begin position="41"/>
        <end position="59"/>
    </location>
</feature>
<gene>
    <name evidence="2" type="ORF">P6U19_27315</name>
</gene>
<dbReference type="AlphaFoldDB" id="A0AAJ1NF84"/>
<name>A0AAJ1NF84_9BACI</name>
<proteinExistence type="predicted"/>
<keyword evidence="1" id="KW-1133">Transmembrane helix</keyword>
<reference evidence="2" key="1">
    <citation type="submission" date="2023-03" db="EMBL/GenBank/DDBJ databases">
        <title>Genetic diversity of Bacillus cereus sensu lato isolates from Slovenia.</title>
        <authorList>
            <person name="Abdelli M."/>
        </authorList>
    </citation>
    <scope>NUCLEOTIDE SEQUENCE</scope>
    <source>
        <strain evidence="2">SIBC39</strain>
    </source>
</reference>